<dbReference type="CDD" id="cd01427">
    <property type="entry name" value="HAD_like"/>
    <property type="match status" value="1"/>
</dbReference>
<dbReference type="OrthoDB" id="9781311at2"/>
<dbReference type="GO" id="GO:0006281">
    <property type="term" value="P:DNA repair"/>
    <property type="evidence" value="ECO:0007669"/>
    <property type="project" value="TreeGrafter"/>
</dbReference>
<evidence type="ECO:0000313" key="5">
    <source>
        <dbReference type="EMBL" id="EEF61441.1"/>
    </source>
</evidence>
<evidence type="ECO:0000256" key="3">
    <source>
        <dbReference type="ARBA" id="ARBA00006171"/>
    </source>
</evidence>
<dbReference type="PANTHER" id="PTHR43434">
    <property type="entry name" value="PHOSPHOGLYCOLATE PHOSPHATASE"/>
    <property type="match status" value="1"/>
</dbReference>
<evidence type="ECO:0000256" key="2">
    <source>
        <dbReference type="ARBA" id="ARBA00004818"/>
    </source>
</evidence>
<dbReference type="SUPFAM" id="SSF56784">
    <property type="entry name" value="HAD-like"/>
    <property type="match status" value="1"/>
</dbReference>
<proteinExistence type="inferred from homology"/>
<evidence type="ECO:0000256" key="1">
    <source>
        <dbReference type="ARBA" id="ARBA00000830"/>
    </source>
</evidence>
<protein>
    <recommendedName>
        <fullName evidence="4">phosphoglycolate phosphatase</fullName>
        <ecNumber evidence="4">3.1.3.18</ecNumber>
    </recommendedName>
</protein>
<dbReference type="GO" id="GO:0008967">
    <property type="term" value="F:phosphoglycolate phosphatase activity"/>
    <property type="evidence" value="ECO:0007669"/>
    <property type="project" value="UniProtKB-EC"/>
</dbReference>
<accession>B9XFS7</accession>
<dbReference type="EMBL" id="ABOX02000010">
    <property type="protein sequence ID" value="EEF61441.1"/>
    <property type="molecule type" value="Genomic_DNA"/>
</dbReference>
<reference evidence="5 6" key="1">
    <citation type="journal article" date="2011" name="J. Bacteriol.">
        <title>Genome sequence of 'Pedosphaera parvula' Ellin514, an aerobic Verrucomicrobial isolate from pasture soil.</title>
        <authorList>
            <person name="Kant R."/>
            <person name="van Passel M.W."/>
            <person name="Sangwan P."/>
            <person name="Palva A."/>
            <person name="Lucas S."/>
            <person name="Copeland A."/>
            <person name="Lapidus A."/>
            <person name="Glavina Del Rio T."/>
            <person name="Dalin E."/>
            <person name="Tice H."/>
            <person name="Bruce D."/>
            <person name="Goodwin L."/>
            <person name="Pitluck S."/>
            <person name="Chertkov O."/>
            <person name="Larimer F.W."/>
            <person name="Land M.L."/>
            <person name="Hauser L."/>
            <person name="Brettin T.S."/>
            <person name="Detter J.C."/>
            <person name="Han S."/>
            <person name="de Vos W.M."/>
            <person name="Janssen P.H."/>
            <person name="Smidt H."/>
        </authorList>
    </citation>
    <scope>NUCLEOTIDE SEQUENCE [LARGE SCALE GENOMIC DNA]</scope>
    <source>
        <strain evidence="5 6">Ellin514</strain>
    </source>
</reference>
<dbReference type="GO" id="GO:0005829">
    <property type="term" value="C:cytosol"/>
    <property type="evidence" value="ECO:0007669"/>
    <property type="project" value="TreeGrafter"/>
</dbReference>
<comment type="catalytic activity">
    <reaction evidence="1">
        <text>2-phosphoglycolate + H2O = glycolate + phosphate</text>
        <dbReference type="Rhea" id="RHEA:14369"/>
        <dbReference type="ChEBI" id="CHEBI:15377"/>
        <dbReference type="ChEBI" id="CHEBI:29805"/>
        <dbReference type="ChEBI" id="CHEBI:43474"/>
        <dbReference type="ChEBI" id="CHEBI:58033"/>
        <dbReference type="EC" id="3.1.3.18"/>
    </reaction>
</comment>
<dbReference type="AlphaFoldDB" id="B9XFS7"/>
<dbReference type="SFLD" id="SFLDG01129">
    <property type="entry name" value="C1.5:_HAD__Beta-PGM__Phosphata"/>
    <property type="match status" value="1"/>
</dbReference>
<dbReference type="Proteomes" id="UP000003688">
    <property type="component" value="Unassembled WGS sequence"/>
</dbReference>
<gene>
    <name evidence="5" type="ORF">Cflav_PD4462</name>
</gene>
<dbReference type="InterPro" id="IPR036412">
    <property type="entry name" value="HAD-like_sf"/>
</dbReference>
<dbReference type="InterPro" id="IPR050155">
    <property type="entry name" value="HAD-like_hydrolase_sf"/>
</dbReference>
<keyword evidence="6" id="KW-1185">Reference proteome</keyword>
<name>B9XFS7_PEDPL</name>
<evidence type="ECO:0000256" key="4">
    <source>
        <dbReference type="ARBA" id="ARBA00013078"/>
    </source>
</evidence>
<dbReference type="Gene3D" id="3.40.50.1000">
    <property type="entry name" value="HAD superfamily/HAD-like"/>
    <property type="match status" value="1"/>
</dbReference>
<comment type="similarity">
    <text evidence="3">Belongs to the HAD-like hydrolase superfamily. CbbY/CbbZ/Gph/YieH family.</text>
</comment>
<sequence>MFSVPTFTGPVEFTPSFSPRPQISHVVFDFDGTLSWLRHGWPELMYQLFRPLYPTIPGETEATIHNFLLGEILSLNGKPTIFQTNRFAELVHARGAQSPSPEALLHDYQSRLDQIIAERTNLILTGRASKDDFVVFGARKFLDQLHAQGIKLIILSGTIEHRVKEEAALLNLAHYFGQHIYGSRPDSNELSKRIVLDRLLRDEKIEGHHLLSFGDGPVEIFHTRELGGLAVAVASDEDDNGSGKMDPHKRQQLLKAGADVVIPDYRDAATLLKMILQR</sequence>
<dbReference type="InterPro" id="IPR023214">
    <property type="entry name" value="HAD_sf"/>
</dbReference>
<comment type="caution">
    <text evidence="5">The sequence shown here is derived from an EMBL/GenBank/DDBJ whole genome shotgun (WGS) entry which is preliminary data.</text>
</comment>
<dbReference type="RefSeq" id="WP_007414673.1">
    <property type="nucleotide sequence ID" value="NZ_ABOX02000010.1"/>
</dbReference>
<dbReference type="Pfam" id="PF00702">
    <property type="entry name" value="Hydrolase"/>
    <property type="match status" value="1"/>
</dbReference>
<dbReference type="STRING" id="320771.Cflav_PD4462"/>
<dbReference type="PANTHER" id="PTHR43434:SF1">
    <property type="entry name" value="PHOSPHOGLYCOLATE PHOSPHATASE"/>
    <property type="match status" value="1"/>
</dbReference>
<comment type="pathway">
    <text evidence="2">Organic acid metabolism; glycolate biosynthesis; glycolate from 2-phosphoglycolate: step 1/1.</text>
</comment>
<evidence type="ECO:0000313" key="6">
    <source>
        <dbReference type="Proteomes" id="UP000003688"/>
    </source>
</evidence>
<dbReference type="EC" id="3.1.3.18" evidence="4"/>
<keyword evidence="5" id="KW-0378">Hydrolase</keyword>
<organism evidence="5 6">
    <name type="scientific">Pedosphaera parvula (strain Ellin514)</name>
    <dbReference type="NCBI Taxonomy" id="320771"/>
    <lineage>
        <taxon>Bacteria</taxon>
        <taxon>Pseudomonadati</taxon>
        <taxon>Verrucomicrobiota</taxon>
        <taxon>Pedosphaerae</taxon>
        <taxon>Pedosphaerales</taxon>
        <taxon>Pedosphaeraceae</taxon>
        <taxon>Pedosphaera</taxon>
    </lineage>
</organism>
<dbReference type="SFLD" id="SFLDS00003">
    <property type="entry name" value="Haloacid_Dehalogenase"/>
    <property type="match status" value="1"/>
</dbReference>